<dbReference type="EMBL" id="KQ981377">
    <property type="protein sequence ID" value="KYN42383.1"/>
    <property type="molecule type" value="Genomic_DNA"/>
</dbReference>
<dbReference type="PANTHER" id="PTHR33327">
    <property type="entry name" value="ENDONUCLEASE"/>
    <property type="match status" value="1"/>
</dbReference>
<feature type="compositionally biased region" description="Basic and acidic residues" evidence="1">
    <location>
        <begin position="284"/>
        <end position="294"/>
    </location>
</feature>
<evidence type="ECO:0000256" key="1">
    <source>
        <dbReference type="SAM" id="MobiDB-lite"/>
    </source>
</evidence>
<organism evidence="3 4">
    <name type="scientific">Trachymyrmex septentrionalis</name>
    <dbReference type="NCBI Taxonomy" id="34720"/>
    <lineage>
        <taxon>Eukaryota</taxon>
        <taxon>Metazoa</taxon>
        <taxon>Ecdysozoa</taxon>
        <taxon>Arthropoda</taxon>
        <taxon>Hexapoda</taxon>
        <taxon>Insecta</taxon>
        <taxon>Pterygota</taxon>
        <taxon>Neoptera</taxon>
        <taxon>Endopterygota</taxon>
        <taxon>Hymenoptera</taxon>
        <taxon>Apocrita</taxon>
        <taxon>Aculeata</taxon>
        <taxon>Formicoidea</taxon>
        <taxon>Formicidae</taxon>
        <taxon>Myrmicinae</taxon>
        <taxon>Trachymyrmex</taxon>
    </lineage>
</organism>
<dbReference type="PANTHER" id="PTHR33327:SF3">
    <property type="entry name" value="RNA-DIRECTED DNA POLYMERASE"/>
    <property type="match status" value="1"/>
</dbReference>
<feature type="domain" description="DUF7041" evidence="2">
    <location>
        <begin position="147"/>
        <end position="204"/>
    </location>
</feature>
<protein>
    <recommendedName>
        <fullName evidence="2">DUF7041 domain-containing protein</fullName>
    </recommendedName>
</protein>
<accession>A0A151JZR3</accession>
<feature type="non-terminal residue" evidence="3">
    <location>
        <position position="1"/>
    </location>
</feature>
<gene>
    <name evidence="3" type="ORF">ALC56_03197</name>
</gene>
<evidence type="ECO:0000313" key="3">
    <source>
        <dbReference type="EMBL" id="KYN42383.1"/>
    </source>
</evidence>
<reference evidence="3 4" key="1">
    <citation type="submission" date="2016-03" db="EMBL/GenBank/DDBJ databases">
        <title>Trachymyrmex septentrionalis WGS genome.</title>
        <authorList>
            <person name="Nygaard S."/>
            <person name="Hu H."/>
            <person name="Boomsma J."/>
            <person name="Zhang G."/>
        </authorList>
    </citation>
    <scope>NUCLEOTIDE SEQUENCE [LARGE SCALE GENOMIC DNA]</scope>
    <source>
        <strain evidence="3">Tsep2-gDNA-1</strain>
        <tissue evidence="3">Whole body</tissue>
    </source>
</reference>
<evidence type="ECO:0000259" key="2">
    <source>
        <dbReference type="Pfam" id="PF23055"/>
    </source>
</evidence>
<keyword evidence="4" id="KW-1185">Reference proteome</keyword>
<sequence length="337" mass="38060">GKHCQIQAPPNSDNAIHNYEGSFSLILMIIMDARYRFIWVDIIGHYGSLNDAGIWSSTDKYHALENNTISILQARFIPNTNTILLFCMIGDDFSFKIYLMLRMPISLKVDTAKWRNLATNNECITNFGRVGANIGAVTALIASTLNTADDVKYSAVIRHLDEATMITVTDILKNPPENDKYNRLKETLIARFTNSQEKQMRTLLLGIELGEKKPSQLLREMRALAGENAIESLLRILIYAVQATLTNYQDTMQQLIKQMATLSIQIEKLTKQSRARSRSKSHTRSPDNTHDTATKDTGQCYYHQRFGDQARKCTPPCSAQAKDIVTSSDFPLYILPC</sequence>
<proteinExistence type="predicted"/>
<evidence type="ECO:0000313" key="4">
    <source>
        <dbReference type="Proteomes" id="UP000078541"/>
    </source>
</evidence>
<dbReference type="AlphaFoldDB" id="A0A151JZR3"/>
<dbReference type="STRING" id="34720.A0A151JZR3"/>
<feature type="region of interest" description="Disordered" evidence="1">
    <location>
        <begin position="271"/>
        <end position="296"/>
    </location>
</feature>
<feature type="compositionally biased region" description="Basic residues" evidence="1">
    <location>
        <begin position="271"/>
        <end position="283"/>
    </location>
</feature>
<dbReference type="InterPro" id="IPR055469">
    <property type="entry name" value="DUF7041"/>
</dbReference>
<dbReference type="Pfam" id="PF23055">
    <property type="entry name" value="DUF7041"/>
    <property type="match status" value="1"/>
</dbReference>
<dbReference type="Proteomes" id="UP000078541">
    <property type="component" value="Unassembled WGS sequence"/>
</dbReference>
<name>A0A151JZR3_9HYME</name>